<dbReference type="GO" id="GO:0005737">
    <property type="term" value="C:cytoplasm"/>
    <property type="evidence" value="ECO:0007669"/>
    <property type="project" value="TreeGrafter"/>
</dbReference>
<dbReference type="PANTHER" id="PTHR45653">
    <property type="entry name" value="DEDICATOR OF CYTOKINESIS"/>
    <property type="match status" value="1"/>
</dbReference>
<dbReference type="STRING" id="7395.A0A1A9VAI0"/>
<feature type="domain" description="Dedicator of cytokinesis N-terminal" evidence="2">
    <location>
        <begin position="105"/>
        <end position="180"/>
    </location>
</feature>
<dbReference type="InterPro" id="IPR026791">
    <property type="entry name" value="DOCK"/>
</dbReference>
<dbReference type="CDD" id="cd11872">
    <property type="entry name" value="SH3_DOCK_AB"/>
    <property type="match status" value="1"/>
</dbReference>
<keyword evidence="1" id="KW-0472">Membrane</keyword>
<organism evidence="3 4">
    <name type="scientific">Glossina austeni</name>
    <name type="common">Savannah tsetse fly</name>
    <dbReference type="NCBI Taxonomy" id="7395"/>
    <lineage>
        <taxon>Eukaryota</taxon>
        <taxon>Metazoa</taxon>
        <taxon>Ecdysozoa</taxon>
        <taxon>Arthropoda</taxon>
        <taxon>Hexapoda</taxon>
        <taxon>Insecta</taxon>
        <taxon>Pterygota</taxon>
        <taxon>Neoptera</taxon>
        <taxon>Endopterygota</taxon>
        <taxon>Diptera</taxon>
        <taxon>Brachycera</taxon>
        <taxon>Muscomorpha</taxon>
        <taxon>Hippoboscoidea</taxon>
        <taxon>Glossinidae</taxon>
        <taxon>Glossina</taxon>
    </lineage>
</organism>
<dbReference type="GO" id="GO:0007264">
    <property type="term" value="P:small GTPase-mediated signal transduction"/>
    <property type="evidence" value="ECO:0007669"/>
    <property type="project" value="InterPro"/>
</dbReference>
<evidence type="ECO:0000256" key="1">
    <source>
        <dbReference type="SAM" id="Phobius"/>
    </source>
</evidence>
<dbReference type="GO" id="GO:0005886">
    <property type="term" value="C:plasma membrane"/>
    <property type="evidence" value="ECO:0007669"/>
    <property type="project" value="TreeGrafter"/>
</dbReference>
<dbReference type="InterPro" id="IPR036028">
    <property type="entry name" value="SH3-like_dom_sf"/>
</dbReference>
<dbReference type="Gene3D" id="1.20.1270.350">
    <property type="entry name" value="Dedicator of cytokinesis N-terminal subdomain"/>
    <property type="match status" value="1"/>
</dbReference>
<evidence type="ECO:0000313" key="4">
    <source>
        <dbReference type="Proteomes" id="UP000078200"/>
    </source>
</evidence>
<dbReference type="GO" id="GO:0031267">
    <property type="term" value="F:small GTPase binding"/>
    <property type="evidence" value="ECO:0007669"/>
    <property type="project" value="TreeGrafter"/>
</dbReference>
<proteinExistence type="predicted"/>
<dbReference type="Gene3D" id="2.30.30.40">
    <property type="entry name" value="SH3 Domains"/>
    <property type="match status" value="1"/>
</dbReference>
<keyword evidence="1" id="KW-0812">Transmembrane</keyword>
<dbReference type="Proteomes" id="UP000078200">
    <property type="component" value="Unassembled WGS sequence"/>
</dbReference>
<keyword evidence="1" id="KW-1133">Transmembrane helix</keyword>
<dbReference type="SUPFAM" id="SSF50044">
    <property type="entry name" value="SH3-domain"/>
    <property type="match status" value="1"/>
</dbReference>
<dbReference type="InterPro" id="IPR032376">
    <property type="entry name" value="DOCK_N"/>
</dbReference>
<dbReference type="Pfam" id="PF16172">
    <property type="entry name" value="DOCK_N"/>
    <property type="match status" value="1"/>
</dbReference>
<sequence>MNELSTSHKSSLNAEMLKDLGLSNFVLFNLIIIIIIVPHLGILLRCTIHNWHGDVKFGLPLDVGDSVEILEECPKWFRGTCPRKSRAVGIFPKTYIHVKDLTKLDPVVAECTQVLREWSEIWKKLFVDREAYKFNTLRKVMLSILESRRELLGATLTQDQTLELQMTVVSKIDWGNRLVKRLMFYH</sequence>
<reference evidence="3" key="1">
    <citation type="submission" date="2020-05" db="UniProtKB">
        <authorList>
            <consortium name="EnsemblMetazoa"/>
        </authorList>
    </citation>
    <scope>IDENTIFICATION</scope>
    <source>
        <strain evidence="3">TTRI</strain>
    </source>
</reference>
<dbReference type="InterPro" id="IPR042455">
    <property type="entry name" value="DOCK_N_sub1"/>
</dbReference>
<evidence type="ECO:0000313" key="3">
    <source>
        <dbReference type="EnsemblMetazoa" id="GAUT031019-PA"/>
    </source>
</evidence>
<name>A0A1A9VAI0_GLOAU</name>
<protein>
    <recommendedName>
        <fullName evidence="2">Dedicator of cytokinesis N-terminal domain-containing protein</fullName>
    </recommendedName>
</protein>
<dbReference type="PANTHER" id="PTHR45653:SF12">
    <property type="entry name" value="SPONGE, ISOFORM E"/>
    <property type="match status" value="1"/>
</dbReference>
<dbReference type="EnsemblMetazoa" id="GAUT031019-RA">
    <property type="protein sequence ID" value="GAUT031019-PA"/>
    <property type="gene ID" value="GAUT031019"/>
</dbReference>
<dbReference type="VEuPathDB" id="VectorBase:GAUT031019"/>
<keyword evidence="4" id="KW-1185">Reference proteome</keyword>
<feature type="transmembrane region" description="Helical" evidence="1">
    <location>
        <begin position="20"/>
        <end position="44"/>
    </location>
</feature>
<dbReference type="AlphaFoldDB" id="A0A1A9VAI0"/>
<evidence type="ECO:0000259" key="2">
    <source>
        <dbReference type="Pfam" id="PF16172"/>
    </source>
</evidence>
<accession>A0A1A9VAI0</accession>
<dbReference type="GO" id="GO:0005085">
    <property type="term" value="F:guanyl-nucleotide exchange factor activity"/>
    <property type="evidence" value="ECO:0007669"/>
    <property type="project" value="InterPro"/>
</dbReference>